<dbReference type="AlphaFoldDB" id="A0A3M6ER19"/>
<dbReference type="Proteomes" id="UP000269872">
    <property type="component" value="Unassembled WGS sequence"/>
</dbReference>
<proteinExistence type="predicted"/>
<dbReference type="EMBL" id="RBUY01000195">
    <property type="protein sequence ID" value="RMV69974.1"/>
    <property type="molecule type" value="Genomic_DNA"/>
</dbReference>
<gene>
    <name evidence="2" type="ORF">ALP05_02372</name>
</gene>
<dbReference type="RefSeq" id="WP_147481026.1">
    <property type="nucleotide sequence ID" value="NZ_RBUY01000195.1"/>
</dbReference>
<sequence length="599" mass="64337">MNNTYKTNKSRYCSYLFLIFFSLIFTAQANAALTAQGSHPELLGNATCSGGVTGSYALYGNRFGISIRNSGNIGYHPSDITPKNLGSAGIVYIEDAPGASVNGFGSDGMGLYNYNGKTYFVGPYYNTRTAYFEFQICYTNIATPPAPPAGPTFISSGYEDQNASCPADRPSGYLVQRRTFENWSDGRRNESGWSTIADYCSSIRSSIQSENRTYGCPSGQSGQIVQSRTYEVWTDGSVRNYSAWNVSGNSCVSAPMTANPTQRRELCDEGYTGQITYHWVVYYTNDSYSAIDADGHLISYTLSTPHQQELLLSNTCTLIPSQGVASVPGHETVTCDAYYNVVKGTYIGDVVKYGNYVSSYDSSKKQTNNVFNVTSIDVTQCVQDPEKSYSNESITEACSAGQSGVITKTRTVATAPNGTKSYPSGTDYTVSSNTCAGTSADNSPVVVAAAAKTGLIENLSLTSSMLSDSTYSTRLVESLKSQSIKAGETHRLNIVVNDLSPGKYNATNVTNVVKAFKTAVGNGAEFKITLPRSIDKYAGNGGIQSGKGLNLTGSELNGSKLTVKYMDSADKKTLSMPVEKSADIQLFNGDLTGVNFTSD</sequence>
<evidence type="ECO:0000256" key="1">
    <source>
        <dbReference type="SAM" id="SignalP"/>
    </source>
</evidence>
<comment type="caution">
    <text evidence="2">The sequence shown here is derived from an EMBL/GenBank/DDBJ whole genome shotgun (WGS) entry which is preliminary data.</text>
</comment>
<protein>
    <submittedName>
        <fullName evidence="2">Outer membrane adhesin like protein</fullName>
    </submittedName>
</protein>
<name>A0A3M6ER19_9PSED</name>
<accession>A0A3M6ER19</accession>
<organism evidence="2 3">
    <name type="scientific">Pseudomonas caricapapayae</name>
    <dbReference type="NCBI Taxonomy" id="46678"/>
    <lineage>
        <taxon>Bacteria</taxon>
        <taxon>Pseudomonadati</taxon>
        <taxon>Pseudomonadota</taxon>
        <taxon>Gammaproteobacteria</taxon>
        <taxon>Pseudomonadales</taxon>
        <taxon>Pseudomonadaceae</taxon>
        <taxon>Pseudomonas</taxon>
    </lineage>
</organism>
<feature type="signal peptide" evidence="1">
    <location>
        <begin position="1"/>
        <end position="31"/>
    </location>
</feature>
<keyword evidence="1" id="KW-0732">Signal</keyword>
<evidence type="ECO:0000313" key="3">
    <source>
        <dbReference type="Proteomes" id="UP000269872"/>
    </source>
</evidence>
<reference evidence="2 3" key="1">
    <citation type="submission" date="2018-08" db="EMBL/GenBank/DDBJ databases">
        <title>Recombination of ecologically and evolutionarily significant loci maintains genetic cohesion in the Pseudomonas syringae species complex.</title>
        <authorList>
            <person name="Dillon M."/>
            <person name="Thakur S."/>
            <person name="Almeida R.N.D."/>
            <person name="Weir B.S."/>
            <person name="Guttman D.S."/>
        </authorList>
    </citation>
    <scope>NUCLEOTIDE SEQUENCE [LARGE SCALE GENOMIC DNA]</scope>
    <source>
        <strain evidence="2 3">ICMP 7496</strain>
    </source>
</reference>
<evidence type="ECO:0000313" key="2">
    <source>
        <dbReference type="EMBL" id="RMV69974.1"/>
    </source>
</evidence>
<feature type="chain" id="PRO_5018009253" evidence="1">
    <location>
        <begin position="32"/>
        <end position="599"/>
    </location>
</feature>